<name>A0A8D1TKY9_PIG</name>
<organism evidence="2 3">
    <name type="scientific">Sus scrofa</name>
    <name type="common">Pig</name>
    <dbReference type="NCBI Taxonomy" id="9823"/>
    <lineage>
        <taxon>Eukaryota</taxon>
        <taxon>Metazoa</taxon>
        <taxon>Chordata</taxon>
        <taxon>Craniata</taxon>
        <taxon>Vertebrata</taxon>
        <taxon>Euteleostomi</taxon>
        <taxon>Mammalia</taxon>
        <taxon>Eutheria</taxon>
        <taxon>Laurasiatheria</taxon>
        <taxon>Artiodactyla</taxon>
        <taxon>Suina</taxon>
        <taxon>Suidae</taxon>
        <taxon>Sus</taxon>
    </lineage>
</organism>
<evidence type="ECO:0000256" key="1">
    <source>
        <dbReference type="SAM" id="MobiDB-lite"/>
    </source>
</evidence>
<accession>A0A8D1TKY9</accession>
<protein>
    <submittedName>
        <fullName evidence="2">Uncharacterized protein</fullName>
    </submittedName>
</protein>
<sequence length="149" mass="17115">MVTKQSPVHQPEHSRRGWGRPEMAFFNLYQLGYQNPFRNKKRDTTEKTNQKEPVPTRLPPIIAEDGNYRVHQNSHTRYHEAVRKVLLKTCTYLGVGTMLGAEKMCLSSSSMPRTWGGHRYRAGRVGESQEETEKKREKVDVNGGVSTIE</sequence>
<dbReference type="Ensembl" id="ENSSSCT00050081883.1">
    <property type="protein sequence ID" value="ENSSSCP00050035157.1"/>
    <property type="gene ID" value="ENSSSCG00050060104.1"/>
</dbReference>
<dbReference type="Proteomes" id="UP000694571">
    <property type="component" value="Unplaced"/>
</dbReference>
<evidence type="ECO:0000313" key="3">
    <source>
        <dbReference type="Proteomes" id="UP000694571"/>
    </source>
</evidence>
<feature type="region of interest" description="Disordered" evidence="1">
    <location>
        <begin position="117"/>
        <end position="149"/>
    </location>
</feature>
<dbReference type="Pfam" id="PF22593">
    <property type="entry name" value="SPMIP11"/>
    <property type="match status" value="1"/>
</dbReference>
<proteinExistence type="predicted"/>
<dbReference type="PANTHER" id="PTHR35263:SF1">
    <property type="entry name" value="TESTIS-EXPRESSED PROTEIN 49"/>
    <property type="match status" value="1"/>
</dbReference>
<dbReference type="AlphaFoldDB" id="A0A8D1TKY9"/>
<feature type="compositionally biased region" description="Basic and acidic residues" evidence="1">
    <location>
        <begin position="131"/>
        <end position="140"/>
    </location>
</feature>
<evidence type="ECO:0000313" key="2">
    <source>
        <dbReference type="Ensembl" id="ENSSSCP00050035157.1"/>
    </source>
</evidence>
<dbReference type="InterPro" id="IPR038775">
    <property type="entry name" value="SPMIP11"/>
</dbReference>
<reference evidence="2" key="1">
    <citation type="submission" date="2025-08" db="UniProtKB">
        <authorList>
            <consortium name="Ensembl"/>
        </authorList>
    </citation>
    <scope>IDENTIFICATION</scope>
</reference>
<feature type="region of interest" description="Disordered" evidence="1">
    <location>
        <begin position="37"/>
        <end position="61"/>
    </location>
</feature>
<dbReference type="PANTHER" id="PTHR35263">
    <property type="entry name" value="TESTIS-EXPRESSED PROTEIN 49"/>
    <property type="match status" value="1"/>
</dbReference>